<evidence type="ECO:0000313" key="2">
    <source>
        <dbReference type="EMBL" id="CAD7203671.1"/>
    </source>
</evidence>
<proteinExistence type="predicted"/>
<gene>
    <name evidence="2" type="ORF">TDIB3V08_LOCUS9837</name>
</gene>
<name>A0A7R8VUC7_TIMDO</name>
<sequence length="153" mass="17216">MWLQVKVTPHRPAPRRYPKKRLHSPLPAEMVVPLSLLAISTNEGSSGTNSSELQGQGSHWVMEALNSLPEEVEDPSISQGIDTKLPGKVLMGCPDQPKQGTRYQQLSEWWMGILSFPHPHTEDYRAYATRPVMTSSIMKELVAQQRKEIENGK</sequence>
<accession>A0A7R8VUC7</accession>
<reference evidence="2" key="1">
    <citation type="submission" date="2020-11" db="EMBL/GenBank/DDBJ databases">
        <authorList>
            <person name="Tran Van P."/>
        </authorList>
    </citation>
    <scope>NUCLEOTIDE SEQUENCE</scope>
</reference>
<feature type="region of interest" description="Disordered" evidence="1">
    <location>
        <begin position="1"/>
        <end position="20"/>
    </location>
</feature>
<evidence type="ECO:0000256" key="1">
    <source>
        <dbReference type="SAM" id="MobiDB-lite"/>
    </source>
</evidence>
<dbReference type="AlphaFoldDB" id="A0A7R8VUC7"/>
<organism evidence="2">
    <name type="scientific">Timema douglasi</name>
    <name type="common">Walking stick</name>
    <dbReference type="NCBI Taxonomy" id="61478"/>
    <lineage>
        <taxon>Eukaryota</taxon>
        <taxon>Metazoa</taxon>
        <taxon>Ecdysozoa</taxon>
        <taxon>Arthropoda</taxon>
        <taxon>Hexapoda</taxon>
        <taxon>Insecta</taxon>
        <taxon>Pterygota</taxon>
        <taxon>Neoptera</taxon>
        <taxon>Polyneoptera</taxon>
        <taxon>Phasmatodea</taxon>
        <taxon>Timematodea</taxon>
        <taxon>Timematoidea</taxon>
        <taxon>Timematidae</taxon>
        <taxon>Timema</taxon>
    </lineage>
</organism>
<dbReference type="EMBL" id="OA570960">
    <property type="protein sequence ID" value="CAD7203671.1"/>
    <property type="molecule type" value="Genomic_DNA"/>
</dbReference>
<protein>
    <submittedName>
        <fullName evidence="2">Uncharacterized protein</fullName>
    </submittedName>
</protein>
<feature type="compositionally biased region" description="Basic residues" evidence="1">
    <location>
        <begin position="8"/>
        <end position="20"/>
    </location>
</feature>